<gene>
    <name evidence="2" type="ORF">LIER_25316</name>
</gene>
<dbReference type="Proteomes" id="UP001454036">
    <property type="component" value="Unassembled WGS sequence"/>
</dbReference>
<comment type="caution">
    <text evidence="2">The sequence shown here is derived from an EMBL/GenBank/DDBJ whole genome shotgun (WGS) entry which is preliminary data.</text>
</comment>
<dbReference type="GO" id="GO:0000981">
    <property type="term" value="F:DNA-binding transcription factor activity, RNA polymerase II-specific"/>
    <property type="evidence" value="ECO:0007669"/>
    <property type="project" value="InterPro"/>
</dbReference>
<sequence>MKIEEIYNDNEDTLQQANFEDENCHDHVQDEQPIFDTTDMFKTNIIFDSPNAAVDWCVYMGLANRVFVVRLTTHVLDKYKPNRHIIVACECSGKSRMNFKTLETKNNKIRATTTKITNCPFRLRISEVVDNTWKLQVVKGIHNHSPTLDASGHSLACKLSQKYVDTTKRLTKAGAKPRKIIAAIKYEDPSNFSKKQTIYNIRHQLKHEMMEDRSVLQ</sequence>
<comment type="similarity">
    <text evidence="1">Belongs to the aldehyde dehydrogenase family.</text>
</comment>
<dbReference type="InterPro" id="IPR010061">
    <property type="entry name" value="MeMal-semiAld_DH"/>
</dbReference>
<evidence type="ECO:0008006" key="4">
    <source>
        <dbReference type="Google" id="ProtNLM"/>
    </source>
</evidence>
<keyword evidence="3" id="KW-1185">Reference proteome</keyword>
<reference evidence="2 3" key="1">
    <citation type="submission" date="2024-01" db="EMBL/GenBank/DDBJ databases">
        <title>The complete chloroplast genome sequence of Lithospermum erythrorhizon: insights into the phylogenetic relationship among Boraginaceae species and the maternal lineages of purple gromwells.</title>
        <authorList>
            <person name="Okada T."/>
            <person name="Watanabe K."/>
        </authorList>
    </citation>
    <scope>NUCLEOTIDE SEQUENCE [LARGE SCALE GENOMIC DNA]</scope>
</reference>
<dbReference type="AlphaFoldDB" id="A0AAV3R479"/>
<organism evidence="2 3">
    <name type="scientific">Lithospermum erythrorhizon</name>
    <name type="common">Purple gromwell</name>
    <name type="synonym">Lithospermum officinale var. erythrorhizon</name>
    <dbReference type="NCBI Taxonomy" id="34254"/>
    <lineage>
        <taxon>Eukaryota</taxon>
        <taxon>Viridiplantae</taxon>
        <taxon>Streptophyta</taxon>
        <taxon>Embryophyta</taxon>
        <taxon>Tracheophyta</taxon>
        <taxon>Spermatophyta</taxon>
        <taxon>Magnoliopsida</taxon>
        <taxon>eudicotyledons</taxon>
        <taxon>Gunneridae</taxon>
        <taxon>Pentapetalae</taxon>
        <taxon>asterids</taxon>
        <taxon>lamiids</taxon>
        <taxon>Boraginales</taxon>
        <taxon>Boraginaceae</taxon>
        <taxon>Boraginoideae</taxon>
        <taxon>Lithospermeae</taxon>
        <taxon>Lithospermum</taxon>
    </lineage>
</organism>
<dbReference type="Pfam" id="PF08731">
    <property type="entry name" value="AFT"/>
    <property type="match status" value="1"/>
</dbReference>
<evidence type="ECO:0000313" key="3">
    <source>
        <dbReference type="Proteomes" id="UP001454036"/>
    </source>
</evidence>
<dbReference type="PANTHER" id="PTHR43866">
    <property type="entry name" value="MALONATE-SEMIALDEHYDE DEHYDROGENASE"/>
    <property type="match status" value="1"/>
</dbReference>
<accession>A0AAV3R479</accession>
<dbReference type="GO" id="GO:0010106">
    <property type="term" value="P:cellular response to iron ion starvation"/>
    <property type="evidence" value="ECO:0007669"/>
    <property type="project" value="InterPro"/>
</dbReference>
<dbReference type="GO" id="GO:0045944">
    <property type="term" value="P:positive regulation of transcription by RNA polymerase II"/>
    <property type="evidence" value="ECO:0007669"/>
    <property type="project" value="InterPro"/>
</dbReference>
<dbReference type="PANTHER" id="PTHR43866:SF3">
    <property type="entry name" value="METHYLMALONATE-SEMIALDEHYDE DEHYDROGENASE [ACYLATING], MITOCHONDRIAL"/>
    <property type="match status" value="1"/>
</dbReference>
<evidence type="ECO:0000313" key="2">
    <source>
        <dbReference type="EMBL" id="GAA0171232.1"/>
    </source>
</evidence>
<protein>
    <recommendedName>
        <fullName evidence="4">Protein FAR1-RELATED SEQUENCE</fullName>
    </recommendedName>
</protein>
<dbReference type="GO" id="GO:0006210">
    <property type="term" value="P:thymine catabolic process"/>
    <property type="evidence" value="ECO:0007669"/>
    <property type="project" value="TreeGrafter"/>
</dbReference>
<dbReference type="EMBL" id="BAABME010007586">
    <property type="protein sequence ID" value="GAA0171232.1"/>
    <property type="molecule type" value="Genomic_DNA"/>
</dbReference>
<dbReference type="GO" id="GO:0005739">
    <property type="term" value="C:mitochondrion"/>
    <property type="evidence" value="ECO:0007669"/>
    <property type="project" value="TreeGrafter"/>
</dbReference>
<dbReference type="InterPro" id="IPR014842">
    <property type="entry name" value="AFT"/>
</dbReference>
<dbReference type="GO" id="GO:0004491">
    <property type="term" value="F:methylmalonate-semialdehyde dehydrogenase (acylating, NAD) activity"/>
    <property type="evidence" value="ECO:0007669"/>
    <property type="project" value="InterPro"/>
</dbReference>
<name>A0AAV3R479_LITER</name>
<proteinExistence type="inferred from homology"/>
<dbReference type="GO" id="GO:0006574">
    <property type="term" value="P:L-valine catabolic process"/>
    <property type="evidence" value="ECO:0007669"/>
    <property type="project" value="TreeGrafter"/>
</dbReference>
<evidence type="ECO:0000256" key="1">
    <source>
        <dbReference type="ARBA" id="ARBA00009986"/>
    </source>
</evidence>